<dbReference type="SUPFAM" id="SSF57701">
    <property type="entry name" value="Zn2/Cys6 DNA-binding domain"/>
    <property type="match status" value="1"/>
</dbReference>
<dbReference type="EMBL" id="ML004469">
    <property type="protein sequence ID" value="RKP30000.1"/>
    <property type="molecule type" value="Genomic_DNA"/>
</dbReference>
<sequence>MNYKTYQQVLDLSGCKETHSKRMTKTTPGTAKKRTKSGCLTCRSRKKKCDENKVDGKCQACIRNFLDCCWPTFAAKDSTATPVAVASINGPTLSTTNGAIAILSPVSSPRLVTVEENHEVLTKSIPSMKVCKHQKNLQASKIAQFVVTSFDKDRLLCQIHSK</sequence>
<organism evidence="3 4">
    <name type="scientific">Metschnikowia bicuspidata</name>
    <dbReference type="NCBI Taxonomy" id="27322"/>
    <lineage>
        <taxon>Eukaryota</taxon>
        <taxon>Fungi</taxon>
        <taxon>Dikarya</taxon>
        <taxon>Ascomycota</taxon>
        <taxon>Saccharomycotina</taxon>
        <taxon>Pichiomycetes</taxon>
        <taxon>Metschnikowiaceae</taxon>
        <taxon>Metschnikowia</taxon>
    </lineage>
</organism>
<dbReference type="PANTHER" id="PTHR37534:SF46">
    <property type="entry name" value="ZN(II)2CYS6 TRANSCRIPTION FACTOR (EUROFUNG)"/>
    <property type="match status" value="1"/>
</dbReference>
<protein>
    <recommendedName>
        <fullName evidence="2">Zn(2)-C6 fungal-type domain-containing protein</fullName>
    </recommendedName>
</protein>
<dbReference type="SMART" id="SM00066">
    <property type="entry name" value="GAL4"/>
    <property type="match status" value="1"/>
</dbReference>
<evidence type="ECO:0000313" key="3">
    <source>
        <dbReference type="EMBL" id="RKP30000.1"/>
    </source>
</evidence>
<dbReference type="Gene3D" id="4.10.240.10">
    <property type="entry name" value="Zn(2)-C6 fungal-type DNA-binding domain"/>
    <property type="match status" value="1"/>
</dbReference>
<proteinExistence type="predicted"/>
<dbReference type="Proteomes" id="UP000268321">
    <property type="component" value="Unassembled WGS sequence"/>
</dbReference>
<dbReference type="InterPro" id="IPR036864">
    <property type="entry name" value="Zn2-C6_fun-type_DNA-bd_sf"/>
</dbReference>
<dbReference type="GO" id="GO:0008270">
    <property type="term" value="F:zinc ion binding"/>
    <property type="evidence" value="ECO:0007669"/>
    <property type="project" value="InterPro"/>
</dbReference>
<dbReference type="GO" id="GO:0000981">
    <property type="term" value="F:DNA-binding transcription factor activity, RNA polymerase II-specific"/>
    <property type="evidence" value="ECO:0007669"/>
    <property type="project" value="InterPro"/>
</dbReference>
<dbReference type="CDD" id="cd00067">
    <property type="entry name" value="GAL4"/>
    <property type="match status" value="1"/>
</dbReference>
<evidence type="ECO:0000259" key="2">
    <source>
        <dbReference type="PROSITE" id="PS50048"/>
    </source>
</evidence>
<gene>
    <name evidence="3" type="ORF">METBISCDRAFT_17353</name>
</gene>
<keyword evidence="1" id="KW-0539">Nucleus</keyword>
<evidence type="ECO:0000256" key="1">
    <source>
        <dbReference type="ARBA" id="ARBA00023242"/>
    </source>
</evidence>
<feature type="domain" description="Zn(2)-C6 fungal-type" evidence="2">
    <location>
        <begin position="38"/>
        <end position="70"/>
    </location>
</feature>
<dbReference type="PROSITE" id="PS50048">
    <property type="entry name" value="ZN2_CY6_FUNGAL_2"/>
    <property type="match status" value="1"/>
</dbReference>
<name>A0A4P9ZDM1_9ASCO</name>
<dbReference type="PROSITE" id="PS00463">
    <property type="entry name" value="ZN2_CY6_FUNGAL_1"/>
    <property type="match status" value="1"/>
</dbReference>
<reference evidence="4" key="1">
    <citation type="journal article" date="2018" name="Nat. Microbiol.">
        <title>Leveraging single-cell genomics to expand the fungal tree of life.</title>
        <authorList>
            <person name="Ahrendt S.R."/>
            <person name="Quandt C.A."/>
            <person name="Ciobanu D."/>
            <person name="Clum A."/>
            <person name="Salamov A."/>
            <person name="Andreopoulos B."/>
            <person name="Cheng J.F."/>
            <person name="Woyke T."/>
            <person name="Pelin A."/>
            <person name="Henrissat B."/>
            <person name="Reynolds N.K."/>
            <person name="Benny G.L."/>
            <person name="Smith M.E."/>
            <person name="James T.Y."/>
            <person name="Grigoriev I.V."/>
        </authorList>
    </citation>
    <scope>NUCLEOTIDE SEQUENCE [LARGE SCALE GENOMIC DNA]</scope>
    <source>
        <strain evidence="4">Baker2002</strain>
    </source>
</reference>
<dbReference type="InterPro" id="IPR001138">
    <property type="entry name" value="Zn2Cys6_DnaBD"/>
</dbReference>
<accession>A0A4P9ZDM1</accession>
<keyword evidence="4" id="KW-1185">Reference proteome</keyword>
<dbReference type="AlphaFoldDB" id="A0A4P9ZDM1"/>
<dbReference type="PANTHER" id="PTHR37534">
    <property type="entry name" value="TRANSCRIPTIONAL ACTIVATOR PROTEIN UGA3"/>
    <property type="match status" value="1"/>
</dbReference>
<evidence type="ECO:0000313" key="4">
    <source>
        <dbReference type="Proteomes" id="UP000268321"/>
    </source>
</evidence>
<dbReference type="OrthoDB" id="3598904at2759"/>